<accession>A0ACB6YZH3</accession>
<evidence type="ECO:0000313" key="2">
    <source>
        <dbReference type="Proteomes" id="UP000886501"/>
    </source>
</evidence>
<evidence type="ECO:0000313" key="1">
    <source>
        <dbReference type="EMBL" id="KAF9642702.1"/>
    </source>
</evidence>
<sequence length="59" mass="6872">SVTPIDVERNSYFRRLSTSPPSTVYQTLQHYTVYVVNERLYCSAESVESRHYMLSLPTV</sequence>
<feature type="non-terminal residue" evidence="1">
    <location>
        <position position="1"/>
    </location>
</feature>
<protein>
    <submittedName>
        <fullName evidence="1">Uncharacterized protein</fullName>
    </submittedName>
</protein>
<reference evidence="1" key="1">
    <citation type="submission" date="2019-10" db="EMBL/GenBank/DDBJ databases">
        <authorList>
            <consortium name="DOE Joint Genome Institute"/>
            <person name="Kuo A."/>
            <person name="Miyauchi S."/>
            <person name="Kiss E."/>
            <person name="Drula E."/>
            <person name="Kohler A."/>
            <person name="Sanchez-Garcia M."/>
            <person name="Andreopoulos B."/>
            <person name="Barry K.W."/>
            <person name="Bonito G."/>
            <person name="Buee M."/>
            <person name="Carver A."/>
            <person name="Chen C."/>
            <person name="Cichocki N."/>
            <person name="Clum A."/>
            <person name="Culley D."/>
            <person name="Crous P.W."/>
            <person name="Fauchery L."/>
            <person name="Girlanda M."/>
            <person name="Hayes R."/>
            <person name="Keri Z."/>
            <person name="Labutti K."/>
            <person name="Lipzen A."/>
            <person name="Lombard V."/>
            <person name="Magnuson J."/>
            <person name="Maillard F."/>
            <person name="Morin E."/>
            <person name="Murat C."/>
            <person name="Nolan M."/>
            <person name="Ohm R."/>
            <person name="Pangilinan J."/>
            <person name="Pereira M."/>
            <person name="Perotto S."/>
            <person name="Peter M."/>
            <person name="Riley R."/>
            <person name="Sitrit Y."/>
            <person name="Stielow B."/>
            <person name="Szollosi G."/>
            <person name="Zifcakova L."/>
            <person name="Stursova M."/>
            <person name="Spatafora J.W."/>
            <person name="Tedersoo L."/>
            <person name="Vaario L.-M."/>
            <person name="Yamada A."/>
            <person name="Yan M."/>
            <person name="Wang P."/>
            <person name="Xu J."/>
            <person name="Bruns T."/>
            <person name="Baldrian P."/>
            <person name="Vilgalys R."/>
            <person name="Henrissat B."/>
            <person name="Grigoriev I.V."/>
            <person name="Hibbett D."/>
            <person name="Nagy L.G."/>
            <person name="Martin F.M."/>
        </authorList>
    </citation>
    <scope>NUCLEOTIDE SEQUENCE</scope>
    <source>
        <strain evidence="1">P2</strain>
    </source>
</reference>
<organism evidence="1 2">
    <name type="scientific">Thelephora ganbajun</name>
    <name type="common">Ganba fungus</name>
    <dbReference type="NCBI Taxonomy" id="370292"/>
    <lineage>
        <taxon>Eukaryota</taxon>
        <taxon>Fungi</taxon>
        <taxon>Dikarya</taxon>
        <taxon>Basidiomycota</taxon>
        <taxon>Agaricomycotina</taxon>
        <taxon>Agaricomycetes</taxon>
        <taxon>Thelephorales</taxon>
        <taxon>Thelephoraceae</taxon>
        <taxon>Thelephora</taxon>
    </lineage>
</organism>
<feature type="non-terminal residue" evidence="1">
    <location>
        <position position="59"/>
    </location>
</feature>
<comment type="caution">
    <text evidence="1">The sequence shown here is derived from an EMBL/GenBank/DDBJ whole genome shotgun (WGS) entry which is preliminary data.</text>
</comment>
<dbReference type="Proteomes" id="UP000886501">
    <property type="component" value="Unassembled WGS sequence"/>
</dbReference>
<dbReference type="EMBL" id="MU118380">
    <property type="protein sequence ID" value="KAF9642702.1"/>
    <property type="molecule type" value="Genomic_DNA"/>
</dbReference>
<keyword evidence="2" id="KW-1185">Reference proteome</keyword>
<reference evidence="1" key="2">
    <citation type="journal article" date="2020" name="Nat. Commun.">
        <title>Large-scale genome sequencing of mycorrhizal fungi provides insights into the early evolution of symbiotic traits.</title>
        <authorList>
            <person name="Miyauchi S."/>
            <person name="Kiss E."/>
            <person name="Kuo A."/>
            <person name="Drula E."/>
            <person name="Kohler A."/>
            <person name="Sanchez-Garcia M."/>
            <person name="Morin E."/>
            <person name="Andreopoulos B."/>
            <person name="Barry K.W."/>
            <person name="Bonito G."/>
            <person name="Buee M."/>
            <person name="Carver A."/>
            <person name="Chen C."/>
            <person name="Cichocki N."/>
            <person name="Clum A."/>
            <person name="Culley D."/>
            <person name="Crous P.W."/>
            <person name="Fauchery L."/>
            <person name="Girlanda M."/>
            <person name="Hayes R.D."/>
            <person name="Keri Z."/>
            <person name="LaButti K."/>
            <person name="Lipzen A."/>
            <person name="Lombard V."/>
            <person name="Magnuson J."/>
            <person name="Maillard F."/>
            <person name="Murat C."/>
            <person name="Nolan M."/>
            <person name="Ohm R.A."/>
            <person name="Pangilinan J."/>
            <person name="Pereira M.F."/>
            <person name="Perotto S."/>
            <person name="Peter M."/>
            <person name="Pfister S."/>
            <person name="Riley R."/>
            <person name="Sitrit Y."/>
            <person name="Stielow J.B."/>
            <person name="Szollosi G."/>
            <person name="Zifcakova L."/>
            <person name="Stursova M."/>
            <person name="Spatafora J.W."/>
            <person name="Tedersoo L."/>
            <person name="Vaario L.M."/>
            <person name="Yamada A."/>
            <person name="Yan M."/>
            <person name="Wang P."/>
            <person name="Xu J."/>
            <person name="Bruns T."/>
            <person name="Baldrian P."/>
            <person name="Vilgalys R."/>
            <person name="Dunand C."/>
            <person name="Henrissat B."/>
            <person name="Grigoriev I.V."/>
            <person name="Hibbett D."/>
            <person name="Nagy L.G."/>
            <person name="Martin F.M."/>
        </authorList>
    </citation>
    <scope>NUCLEOTIDE SEQUENCE</scope>
    <source>
        <strain evidence="1">P2</strain>
    </source>
</reference>
<gene>
    <name evidence="1" type="ORF">BDM02DRAFT_3124259</name>
</gene>
<name>A0ACB6YZH3_THEGA</name>
<proteinExistence type="predicted"/>